<evidence type="ECO:0000313" key="4">
    <source>
        <dbReference type="Proteomes" id="UP000198727"/>
    </source>
</evidence>
<feature type="domain" description="Ferric siderophore reductase C-terminal" evidence="2">
    <location>
        <begin position="225"/>
        <end position="245"/>
    </location>
</feature>
<feature type="compositionally biased region" description="Low complexity" evidence="1">
    <location>
        <begin position="12"/>
        <end position="21"/>
    </location>
</feature>
<dbReference type="OrthoDB" id="3290158at2"/>
<protein>
    <submittedName>
        <fullName evidence="3">FhuF 2Fe-2S C-terminal domain-containing protein</fullName>
    </submittedName>
</protein>
<feature type="compositionally biased region" description="Pro residues" evidence="1">
    <location>
        <begin position="1"/>
        <end position="11"/>
    </location>
</feature>
<name>A0A1I5Z3B3_9PSEU</name>
<evidence type="ECO:0000313" key="3">
    <source>
        <dbReference type="EMBL" id="SFQ50607.1"/>
    </source>
</evidence>
<organism evidence="3 4">
    <name type="scientific">Amycolatopsis arida</name>
    <dbReference type="NCBI Taxonomy" id="587909"/>
    <lineage>
        <taxon>Bacteria</taxon>
        <taxon>Bacillati</taxon>
        <taxon>Actinomycetota</taxon>
        <taxon>Actinomycetes</taxon>
        <taxon>Pseudonocardiales</taxon>
        <taxon>Pseudonocardiaceae</taxon>
        <taxon>Amycolatopsis</taxon>
    </lineage>
</organism>
<dbReference type="Pfam" id="PF11575">
    <property type="entry name" value="FhuF_C"/>
    <property type="match status" value="1"/>
</dbReference>
<reference evidence="4" key="1">
    <citation type="submission" date="2016-10" db="EMBL/GenBank/DDBJ databases">
        <authorList>
            <person name="Varghese N."/>
            <person name="Submissions S."/>
        </authorList>
    </citation>
    <scope>NUCLEOTIDE SEQUENCE [LARGE SCALE GENOMIC DNA]</scope>
    <source>
        <strain evidence="4">CGMCC 4.5579</strain>
    </source>
</reference>
<gene>
    <name evidence="3" type="ORF">SAMN05421810_108152</name>
</gene>
<sequence>MGSPCPPPPRPSRTADPAPSARRADPDRVRAAVTAAATFGDYFVATTEPGEGTSLRDLRGDHSGLRAVVDGAAAALRVDEPRVAAAQLHYELAERLWSLALGTWATGELAADLGPLRCGFTSTAVTLALPSPGGWDVADPTELAALLTHTVVDEQLRPLHDALRAVTRVATGLLWGNAAAGLVLAARAVTRSRPDPRVGTLVTALLAAPPLRGTLDGRWDGPVTRRSCCLYYRVPNGRPCGDCPLTGAAVVGGAAARRRAHRVRSGRSG</sequence>
<dbReference type="InterPro" id="IPR024726">
    <property type="entry name" value="FhuF_C"/>
</dbReference>
<accession>A0A1I5Z3B3</accession>
<dbReference type="STRING" id="587909.SAMN05421810_108152"/>
<dbReference type="Proteomes" id="UP000198727">
    <property type="component" value="Unassembled WGS sequence"/>
</dbReference>
<evidence type="ECO:0000259" key="2">
    <source>
        <dbReference type="Pfam" id="PF11575"/>
    </source>
</evidence>
<dbReference type="EMBL" id="FOWW01000008">
    <property type="protein sequence ID" value="SFQ50607.1"/>
    <property type="molecule type" value="Genomic_DNA"/>
</dbReference>
<dbReference type="AlphaFoldDB" id="A0A1I5Z3B3"/>
<dbReference type="RefSeq" id="WP_092533454.1">
    <property type="nucleotide sequence ID" value="NZ_FOWW01000008.1"/>
</dbReference>
<dbReference type="GO" id="GO:0051537">
    <property type="term" value="F:2 iron, 2 sulfur cluster binding"/>
    <property type="evidence" value="ECO:0007669"/>
    <property type="project" value="InterPro"/>
</dbReference>
<evidence type="ECO:0000256" key="1">
    <source>
        <dbReference type="SAM" id="MobiDB-lite"/>
    </source>
</evidence>
<feature type="region of interest" description="Disordered" evidence="1">
    <location>
        <begin position="1"/>
        <end position="29"/>
    </location>
</feature>
<proteinExistence type="predicted"/>
<keyword evidence="4" id="KW-1185">Reference proteome</keyword>